<dbReference type="PANTHER" id="PTHR12001:SF69">
    <property type="entry name" value="ALL TRANS-POLYPRENYL-DIPHOSPHATE SYNTHASE PDSS1"/>
    <property type="match status" value="1"/>
</dbReference>
<reference evidence="8" key="1">
    <citation type="journal article" date="2019" name="Int. J. Syst. Evol. Microbiol.">
        <title>The Global Catalogue of Microorganisms (GCM) 10K type strain sequencing project: providing services to taxonomists for standard genome sequencing and annotation.</title>
        <authorList>
            <consortium name="The Broad Institute Genomics Platform"/>
            <consortium name="The Broad Institute Genome Sequencing Center for Infectious Disease"/>
            <person name="Wu L."/>
            <person name="Ma J."/>
        </authorList>
    </citation>
    <scope>NUCLEOTIDE SEQUENCE [LARGE SCALE GENOMIC DNA]</scope>
    <source>
        <strain evidence="8">KCTC 42182</strain>
    </source>
</reference>
<evidence type="ECO:0000256" key="6">
    <source>
        <dbReference type="RuleBase" id="RU004466"/>
    </source>
</evidence>
<organism evidence="7 8">
    <name type="scientific">Ferrovibrio xuzhouensis</name>
    <dbReference type="NCBI Taxonomy" id="1576914"/>
    <lineage>
        <taxon>Bacteria</taxon>
        <taxon>Pseudomonadati</taxon>
        <taxon>Pseudomonadota</taxon>
        <taxon>Alphaproteobacteria</taxon>
        <taxon>Rhodospirillales</taxon>
        <taxon>Rhodospirillaceae</taxon>
        <taxon>Ferrovibrio</taxon>
    </lineage>
</organism>
<proteinExistence type="inferred from homology"/>
<dbReference type="InterPro" id="IPR008949">
    <property type="entry name" value="Isoprenoid_synthase_dom_sf"/>
</dbReference>
<evidence type="ECO:0000313" key="7">
    <source>
        <dbReference type="EMBL" id="MFC3674391.1"/>
    </source>
</evidence>
<dbReference type="PANTHER" id="PTHR12001">
    <property type="entry name" value="GERANYLGERANYL PYROPHOSPHATE SYNTHASE"/>
    <property type="match status" value="1"/>
</dbReference>
<dbReference type="InterPro" id="IPR033749">
    <property type="entry name" value="Polyprenyl_synt_CS"/>
</dbReference>
<evidence type="ECO:0000256" key="3">
    <source>
        <dbReference type="ARBA" id="ARBA00022679"/>
    </source>
</evidence>
<dbReference type="EC" id="2.5.1.-" evidence="7"/>
<keyword evidence="5" id="KW-0460">Magnesium</keyword>
<comment type="cofactor">
    <cofactor evidence="1">
        <name>Mg(2+)</name>
        <dbReference type="ChEBI" id="CHEBI:18420"/>
    </cofactor>
</comment>
<keyword evidence="3 6" id="KW-0808">Transferase</keyword>
<comment type="similarity">
    <text evidence="2 6">Belongs to the FPP/GGPP synthase family.</text>
</comment>
<keyword evidence="4" id="KW-0479">Metal-binding</keyword>
<dbReference type="PROSITE" id="PS00723">
    <property type="entry name" value="POLYPRENYL_SYNTHASE_1"/>
    <property type="match status" value="1"/>
</dbReference>
<dbReference type="GO" id="GO:0016740">
    <property type="term" value="F:transferase activity"/>
    <property type="evidence" value="ECO:0007669"/>
    <property type="project" value="UniProtKB-KW"/>
</dbReference>
<protein>
    <submittedName>
        <fullName evidence="7">Polyprenyl synthetase family protein</fullName>
        <ecNumber evidence="7">2.5.1.-</ecNumber>
    </submittedName>
</protein>
<dbReference type="InterPro" id="IPR000092">
    <property type="entry name" value="Polyprenyl_synt"/>
</dbReference>
<evidence type="ECO:0000256" key="5">
    <source>
        <dbReference type="ARBA" id="ARBA00022842"/>
    </source>
</evidence>
<dbReference type="RefSeq" id="WP_379721271.1">
    <property type="nucleotide sequence ID" value="NZ_JBHRYJ010000001.1"/>
</dbReference>
<accession>A0ABV7VC32</accession>
<sequence length="341" mass="36749">MEPSLAQAAAPDAGRKPGIERLRLLVADDMAATNREILHRMDSDVRLIPELASHLIAAGGKRIRPMLTLGCARLCGYQGDSAVLLAACVEFIHTATLLHDDVVDESDRRRGNPTANVLWGNQASVLVGDFLFTRSFQLMIKTGSLEVLGILCGAAAEIAEGEVLQLVIANDTASSEADYLKVIKAKTAALFAAACRVSAIIAGRPAAEAQALDDYGHNLGIAFQLIDDAMDYAADGATIGKNTGDDFREGKVTLPILLAIARGSETERQFWRRVIENPADQTETDWPQALRYIERHGTIAETLVRARLYGEKAKQALDIFPAGEARAALSEAVDFAIERAL</sequence>
<evidence type="ECO:0000256" key="2">
    <source>
        <dbReference type="ARBA" id="ARBA00006706"/>
    </source>
</evidence>
<dbReference type="CDD" id="cd00685">
    <property type="entry name" value="Trans_IPPS_HT"/>
    <property type="match status" value="1"/>
</dbReference>
<dbReference type="SUPFAM" id="SSF48576">
    <property type="entry name" value="Terpenoid synthases"/>
    <property type="match status" value="1"/>
</dbReference>
<gene>
    <name evidence="7" type="ORF">ACFOOQ_02480</name>
</gene>
<comment type="caution">
    <text evidence="7">The sequence shown here is derived from an EMBL/GenBank/DDBJ whole genome shotgun (WGS) entry which is preliminary data.</text>
</comment>
<name>A0ABV7VC32_9PROT</name>
<dbReference type="Pfam" id="PF00348">
    <property type="entry name" value="polyprenyl_synt"/>
    <property type="match status" value="1"/>
</dbReference>
<evidence type="ECO:0000313" key="8">
    <source>
        <dbReference type="Proteomes" id="UP001595711"/>
    </source>
</evidence>
<keyword evidence="8" id="KW-1185">Reference proteome</keyword>
<dbReference type="Proteomes" id="UP001595711">
    <property type="component" value="Unassembled WGS sequence"/>
</dbReference>
<dbReference type="EMBL" id="JBHRYJ010000001">
    <property type="protein sequence ID" value="MFC3674391.1"/>
    <property type="molecule type" value="Genomic_DNA"/>
</dbReference>
<dbReference type="Gene3D" id="1.10.600.10">
    <property type="entry name" value="Farnesyl Diphosphate Synthase"/>
    <property type="match status" value="1"/>
</dbReference>
<evidence type="ECO:0000256" key="1">
    <source>
        <dbReference type="ARBA" id="ARBA00001946"/>
    </source>
</evidence>
<dbReference type="SFLD" id="SFLDS00005">
    <property type="entry name" value="Isoprenoid_Synthase_Type_I"/>
    <property type="match status" value="1"/>
</dbReference>
<evidence type="ECO:0000256" key="4">
    <source>
        <dbReference type="ARBA" id="ARBA00022723"/>
    </source>
</evidence>